<dbReference type="Pfam" id="PF07947">
    <property type="entry name" value="YhhN"/>
    <property type="match status" value="1"/>
</dbReference>
<dbReference type="PANTHER" id="PTHR31885">
    <property type="entry name" value="GH04784P"/>
    <property type="match status" value="1"/>
</dbReference>
<proteinExistence type="inferred from homology"/>
<keyword evidence="8" id="KW-1185">Reference proteome</keyword>
<sequence>MKKDNVIKSLVVIVISMYIIFLFTDIGFKNVANIYSTMLKFSTIVFCFLIALLIGNDGIDKIDTTFVQLARFFTLLADLSLVILYRFELGIGCFCIVQFIYILRHGRGKSFKSIATRLIITMLLFGIVYIKIPIPNIDKSMYILALLYASLLINSVIMAVTTYNRKFYSRLSCTLIAIGMVLFFLCDINVGLYNVIDFHDIEFIRVNSKEFLVGFLMWFFYLPSQLLLTLSGFNQNYLKKLFG</sequence>
<reference evidence="7 8" key="1">
    <citation type="journal article" date="2024" name="Int. J. Syst. Evol. Microbiol.">
        <title>Clostridium omnivorum sp. nov., isolated from anoxic soil under the treatment of reductive soil disinfestation.</title>
        <authorList>
            <person name="Ueki A."/>
            <person name="Tonouchi A."/>
            <person name="Kaku N."/>
            <person name="Honma S."/>
            <person name="Ueki K."/>
        </authorList>
    </citation>
    <scope>NUCLEOTIDE SEQUENCE [LARGE SCALE GENOMIC DNA]</scope>
    <source>
        <strain evidence="7 8">E14</strain>
    </source>
</reference>
<evidence type="ECO:0000256" key="4">
    <source>
        <dbReference type="ARBA" id="ARBA00022989"/>
    </source>
</evidence>
<dbReference type="EMBL" id="BRXR01000001">
    <property type="protein sequence ID" value="GLC31337.1"/>
    <property type="molecule type" value="Genomic_DNA"/>
</dbReference>
<feature type="transmembrane region" description="Helical" evidence="6">
    <location>
        <begin position="79"/>
        <end position="102"/>
    </location>
</feature>
<evidence type="ECO:0000256" key="6">
    <source>
        <dbReference type="SAM" id="Phobius"/>
    </source>
</evidence>
<evidence type="ECO:0000313" key="8">
    <source>
        <dbReference type="Proteomes" id="UP001208567"/>
    </source>
</evidence>
<evidence type="ECO:0000256" key="2">
    <source>
        <dbReference type="ARBA" id="ARBA00007375"/>
    </source>
</evidence>
<evidence type="ECO:0000313" key="7">
    <source>
        <dbReference type="EMBL" id="GLC31337.1"/>
    </source>
</evidence>
<evidence type="ECO:0000256" key="5">
    <source>
        <dbReference type="ARBA" id="ARBA00023136"/>
    </source>
</evidence>
<keyword evidence="3 6" id="KW-0812">Transmembrane</keyword>
<keyword evidence="5 6" id="KW-0472">Membrane</keyword>
<keyword evidence="4 6" id="KW-1133">Transmembrane helix</keyword>
<feature type="transmembrane region" description="Helical" evidence="6">
    <location>
        <begin position="211"/>
        <end position="233"/>
    </location>
</feature>
<comment type="caution">
    <text evidence="7">The sequence shown here is derived from an EMBL/GenBank/DDBJ whole genome shotgun (WGS) entry which is preliminary data.</text>
</comment>
<accession>A0ABQ5N826</accession>
<evidence type="ECO:0000256" key="3">
    <source>
        <dbReference type="ARBA" id="ARBA00022692"/>
    </source>
</evidence>
<feature type="transmembrane region" description="Helical" evidence="6">
    <location>
        <begin position="175"/>
        <end position="196"/>
    </location>
</feature>
<comment type="similarity">
    <text evidence="2">Belongs to the TMEM86 family.</text>
</comment>
<name>A0ABQ5N826_9CLOT</name>
<comment type="subcellular location">
    <subcellularLocation>
        <location evidence="1">Membrane</location>
        <topology evidence="1">Multi-pass membrane protein</topology>
    </subcellularLocation>
</comment>
<evidence type="ECO:0008006" key="9">
    <source>
        <dbReference type="Google" id="ProtNLM"/>
    </source>
</evidence>
<dbReference type="InterPro" id="IPR012506">
    <property type="entry name" value="TMEM86B-like"/>
</dbReference>
<feature type="transmembrane region" description="Helical" evidence="6">
    <location>
        <begin position="38"/>
        <end position="59"/>
    </location>
</feature>
<protein>
    <recommendedName>
        <fullName evidence="9">YhhN-like protein</fullName>
    </recommendedName>
</protein>
<feature type="transmembrane region" description="Helical" evidence="6">
    <location>
        <begin position="6"/>
        <end position="26"/>
    </location>
</feature>
<dbReference type="Proteomes" id="UP001208567">
    <property type="component" value="Unassembled WGS sequence"/>
</dbReference>
<feature type="transmembrane region" description="Helical" evidence="6">
    <location>
        <begin position="140"/>
        <end position="163"/>
    </location>
</feature>
<feature type="transmembrane region" description="Helical" evidence="6">
    <location>
        <begin position="114"/>
        <end position="134"/>
    </location>
</feature>
<organism evidence="7 8">
    <name type="scientific">Clostridium omnivorum</name>
    <dbReference type="NCBI Taxonomy" id="1604902"/>
    <lineage>
        <taxon>Bacteria</taxon>
        <taxon>Bacillati</taxon>
        <taxon>Bacillota</taxon>
        <taxon>Clostridia</taxon>
        <taxon>Eubacteriales</taxon>
        <taxon>Clostridiaceae</taxon>
        <taxon>Clostridium</taxon>
    </lineage>
</organism>
<evidence type="ECO:0000256" key="1">
    <source>
        <dbReference type="ARBA" id="ARBA00004141"/>
    </source>
</evidence>
<dbReference type="PANTHER" id="PTHR31885:SF6">
    <property type="entry name" value="GH04784P"/>
    <property type="match status" value="1"/>
</dbReference>
<gene>
    <name evidence="7" type="ORF">bsdE14_27470</name>
</gene>
<dbReference type="RefSeq" id="WP_264850619.1">
    <property type="nucleotide sequence ID" value="NZ_BRXR01000001.1"/>
</dbReference>